<feature type="domain" description="CO dehydrogenase/acetyl-CoA synthase complex beta subunit C-terminal" evidence="8">
    <location>
        <begin position="483"/>
        <end position="727"/>
    </location>
</feature>
<dbReference type="Proteomes" id="UP000233654">
    <property type="component" value="Unassembled WGS sequence"/>
</dbReference>
<dbReference type="GO" id="GO:0043884">
    <property type="term" value="F:CO-methylating acetyl-CoA synthase activity"/>
    <property type="evidence" value="ECO:0007669"/>
    <property type="project" value="UniProtKB-EC"/>
</dbReference>
<dbReference type="GO" id="GO:0051536">
    <property type="term" value="F:iron-sulfur cluster binding"/>
    <property type="evidence" value="ECO:0007669"/>
    <property type="project" value="UniProtKB-KW"/>
</dbReference>
<dbReference type="PANTHER" id="PTHR42281:SF1">
    <property type="entry name" value="ACETYL-COA DECARBONYLASE_SYNTHASE COMPLEX SUBUNIT BETA 1"/>
    <property type="match status" value="1"/>
</dbReference>
<dbReference type="PANTHER" id="PTHR42281">
    <property type="match status" value="1"/>
</dbReference>
<dbReference type="GO" id="GO:0006084">
    <property type="term" value="P:acetyl-CoA metabolic process"/>
    <property type="evidence" value="ECO:0007669"/>
    <property type="project" value="InterPro"/>
</dbReference>
<feature type="domain" description="Carbon monoxide dehydrogenase subunit alpha ,N-terminal" evidence="7">
    <location>
        <begin position="24"/>
        <end position="110"/>
    </location>
</feature>
<keyword evidence="5" id="KW-0408">Iron</keyword>
<dbReference type="EMBL" id="PHEX01000040">
    <property type="protein sequence ID" value="PKQ27967.1"/>
    <property type="molecule type" value="Genomic_DNA"/>
</dbReference>
<keyword evidence="4" id="KW-0479">Metal-binding</keyword>
<comment type="caution">
    <text evidence="9">The sequence shown here is derived from an EMBL/GenBank/DDBJ whole genome shotgun (WGS) entry which is preliminary data.</text>
</comment>
<dbReference type="InterPro" id="IPR004461">
    <property type="entry name" value="CO_DH/Ac-CoA_synth_bsu"/>
</dbReference>
<dbReference type="Gene3D" id="3.30.1650.10">
    <property type="entry name" value="Bifunctional carbon monoxide dehydrogenase/acetyl-coa synthase(codh/acs), Chain M, domain 3"/>
    <property type="match status" value="1"/>
</dbReference>
<dbReference type="GO" id="GO:0046872">
    <property type="term" value="F:metal ion binding"/>
    <property type="evidence" value="ECO:0007669"/>
    <property type="project" value="UniProtKB-KW"/>
</dbReference>
<name>A0A2N3G5H2_9ACTN</name>
<protein>
    <recommendedName>
        <fullName evidence="1">CO-methylating acetyl-CoA synthase</fullName>
        <ecNumber evidence="1">2.3.1.169</ecNumber>
    </recommendedName>
</protein>
<evidence type="ECO:0000256" key="1">
    <source>
        <dbReference type="ARBA" id="ARBA00012244"/>
    </source>
</evidence>
<keyword evidence="6" id="KW-0411">Iron-sulfur</keyword>
<evidence type="ECO:0000259" key="7">
    <source>
        <dbReference type="Pfam" id="PF18537"/>
    </source>
</evidence>
<evidence type="ECO:0000256" key="6">
    <source>
        <dbReference type="ARBA" id="ARBA00023014"/>
    </source>
</evidence>
<accession>A0A2N3G5H2</accession>
<proteinExistence type="predicted"/>
<dbReference type="SUPFAM" id="SSF56821">
    <property type="entry name" value="Prismane protein-like"/>
    <property type="match status" value="1"/>
</dbReference>
<dbReference type="InterPro" id="IPR016099">
    <property type="entry name" value="Prismane-like_a/b-sand"/>
</dbReference>
<dbReference type="NCBIfam" id="TIGR00316">
    <property type="entry name" value="cdhC"/>
    <property type="match status" value="1"/>
</dbReference>
<keyword evidence="3" id="KW-0808">Transferase</keyword>
<dbReference type="Gene3D" id="3.40.1470.10">
    <property type="entry name" value="Bifunctional carbon monoxide dehydrogenase/acetyl-coa synthase(codh/acs), Chain M, domain 5"/>
    <property type="match status" value="1"/>
</dbReference>
<dbReference type="NCBIfam" id="NF003379">
    <property type="entry name" value="PRK04456.1"/>
    <property type="match status" value="1"/>
</dbReference>
<evidence type="ECO:0000256" key="5">
    <source>
        <dbReference type="ARBA" id="ARBA00023004"/>
    </source>
</evidence>
<reference evidence="9 10" key="1">
    <citation type="journal article" date="2017" name="ISME J.">
        <title>Potential for microbial H2 and metal transformations associated with novel bacteria and archaea in deep terrestrial subsurface sediments.</title>
        <authorList>
            <person name="Hernsdorf A.W."/>
            <person name="Amano Y."/>
            <person name="Miyakawa K."/>
            <person name="Ise K."/>
            <person name="Suzuki Y."/>
            <person name="Anantharaman K."/>
            <person name="Probst A."/>
            <person name="Burstein D."/>
            <person name="Thomas B.C."/>
            <person name="Banfield J.F."/>
        </authorList>
    </citation>
    <scope>NUCLEOTIDE SEQUENCE [LARGE SCALE GENOMIC DNA]</scope>
    <source>
        <strain evidence="9">HGW-Actinobacteria-3</strain>
    </source>
</reference>
<dbReference type="Gene3D" id="3.40.970.20">
    <property type="entry name" value="Carbon monoxide dehydrogenase alpha subunit. Chain D, domain 4"/>
    <property type="match status" value="1"/>
</dbReference>
<dbReference type="InterPro" id="IPR041350">
    <property type="entry name" value="CODH_A_N"/>
</dbReference>
<dbReference type="InterPro" id="IPR038571">
    <property type="entry name" value="CO_DH/Ac-CoA_synth_bsu_3_sf"/>
</dbReference>
<evidence type="ECO:0000256" key="4">
    <source>
        <dbReference type="ARBA" id="ARBA00022723"/>
    </source>
</evidence>
<keyword evidence="2" id="KW-0533">Nickel</keyword>
<dbReference type="Gene3D" id="1.10.8.190">
    <property type="entry name" value="Carbon monoxide dehydrogenase alpha subunit. Chain M, domain 1"/>
    <property type="match status" value="1"/>
</dbReference>
<dbReference type="Pfam" id="PF18537">
    <property type="entry name" value="CODH_A_N"/>
    <property type="match status" value="1"/>
</dbReference>
<evidence type="ECO:0000256" key="3">
    <source>
        <dbReference type="ARBA" id="ARBA00022679"/>
    </source>
</evidence>
<dbReference type="InterPro" id="IPR011254">
    <property type="entry name" value="Prismane-like_sf"/>
</dbReference>
<dbReference type="Pfam" id="PF03598">
    <property type="entry name" value="CdhC"/>
    <property type="match status" value="1"/>
</dbReference>
<sequence>MSKIIASAAIRGAHAIHDRVAARIDEALEKHGEGQEIGFPNTAYYLPIIYGMTGEKVETLKDCPRVMKIAEQLIPPVPAENLWTPYLGPALDAGMATLFMEEMEEAIKYVDGPNPVDGIWLGAADDVIMRERGVEFVDGSAPGFCALAGSAPDPQTAESIVKELQEKNLYIWMSGNFNGTTVSEQLDSIGVQLGWETRVVPYGREIGSAVYSLGFAARAAMSFGGAKPGDYRKVLLYNKNRIFAFVMALGEVTDEWYANAAGAISYGFPTVADTPIPEILPTGVCTYEHVVSNIPHDQIVQKAVEVRGLKIQVTKVPIPMAYGPAFEGERIRKDDMYCQFGGNITSAFEFVQMKEMNEVEDGKITVVGPEIDDIEEGAALPLGIVVSVAGRKMQEDFESILERQCHHLINGAEGVWHMGQRDIVWTRISKKAQAKGFKIRDYGEILHAKLLGEFPAIVDKVEITLFTNLPDCEEWLKKARETYRVRDERTADMTDETTDIFYSCTLCQSFAPTHVCVVTPERLGLCGAYNWLDCKAAYEIDPTGPNQPIPKGEAVDEARGQWKNVNEFVWNNSGQKIERFNAYSMMEDPMTSCGCFECIVAFLPIANGVMIVNREFTGKETPCGMSFSTLAGFAGGGNVTPGFVGIGKVYITSKKFISADGGFHRIVWMPKELKETLREQLQKRAEELGTPDFLDKIADETVGVIEEAILPFLEEKAHPALTMDPMLS</sequence>
<dbReference type="NCBIfam" id="NF040764">
    <property type="entry name" value="CODH_ACS_al_bet"/>
    <property type="match status" value="1"/>
</dbReference>
<evidence type="ECO:0000313" key="9">
    <source>
        <dbReference type="EMBL" id="PKQ27967.1"/>
    </source>
</evidence>
<evidence type="ECO:0000313" key="10">
    <source>
        <dbReference type="Proteomes" id="UP000233654"/>
    </source>
</evidence>
<dbReference type="EC" id="2.3.1.169" evidence="1"/>
<dbReference type="Gene3D" id="3.40.50.2030">
    <property type="match status" value="1"/>
</dbReference>
<dbReference type="Pfam" id="PF19436">
    <property type="entry name" value="ACS_CODH_B_C"/>
    <property type="match status" value="1"/>
</dbReference>
<dbReference type="AlphaFoldDB" id="A0A2N3G5H2"/>
<organism evidence="9 10">
    <name type="scientific">Candidatus Anoxymicrobium japonicum</name>
    <dbReference type="NCBI Taxonomy" id="2013648"/>
    <lineage>
        <taxon>Bacteria</taxon>
        <taxon>Bacillati</taxon>
        <taxon>Actinomycetota</taxon>
        <taxon>Candidatus Geothermincolia</taxon>
        <taxon>Candidatus Geothermincolales</taxon>
        <taxon>Candidatus Anoxymicrobiaceae</taxon>
        <taxon>Candidatus Anoxymicrobium</taxon>
    </lineage>
</organism>
<evidence type="ECO:0000256" key="2">
    <source>
        <dbReference type="ARBA" id="ARBA00022596"/>
    </source>
</evidence>
<dbReference type="NCBIfam" id="NF007078">
    <property type="entry name" value="PRK09529.1"/>
    <property type="match status" value="1"/>
</dbReference>
<dbReference type="GO" id="GO:0043885">
    <property type="term" value="F:anaerobic carbon-monoxide dehydrogenase activity"/>
    <property type="evidence" value="ECO:0007669"/>
    <property type="project" value="InterPro"/>
</dbReference>
<dbReference type="InterPro" id="IPR045822">
    <property type="entry name" value="ACS_CODH_B_C"/>
</dbReference>
<evidence type="ECO:0000259" key="8">
    <source>
        <dbReference type="Pfam" id="PF19436"/>
    </source>
</evidence>
<gene>
    <name evidence="9" type="primary">cdhC</name>
    <name evidence="9" type="ORF">CVT63_05220</name>
</gene>